<accession>A0AAN7WI16</accession>
<organism evidence="1 2">
    <name type="scientific">Eleginops maclovinus</name>
    <name type="common">Patagonian blennie</name>
    <name type="synonym">Eleginus maclovinus</name>
    <dbReference type="NCBI Taxonomy" id="56733"/>
    <lineage>
        <taxon>Eukaryota</taxon>
        <taxon>Metazoa</taxon>
        <taxon>Chordata</taxon>
        <taxon>Craniata</taxon>
        <taxon>Vertebrata</taxon>
        <taxon>Euteleostomi</taxon>
        <taxon>Actinopterygii</taxon>
        <taxon>Neopterygii</taxon>
        <taxon>Teleostei</taxon>
        <taxon>Neoteleostei</taxon>
        <taxon>Acanthomorphata</taxon>
        <taxon>Eupercaria</taxon>
        <taxon>Perciformes</taxon>
        <taxon>Notothenioidei</taxon>
        <taxon>Eleginopidae</taxon>
        <taxon>Eleginops</taxon>
    </lineage>
</organism>
<proteinExistence type="predicted"/>
<gene>
    <name evidence="1" type="ORF">PBY51_009011</name>
</gene>
<dbReference type="Proteomes" id="UP001346869">
    <property type="component" value="Unassembled WGS sequence"/>
</dbReference>
<dbReference type="AlphaFoldDB" id="A0AAN7WI16"/>
<evidence type="ECO:0000313" key="1">
    <source>
        <dbReference type="EMBL" id="KAK5849361.1"/>
    </source>
</evidence>
<evidence type="ECO:0000313" key="2">
    <source>
        <dbReference type="Proteomes" id="UP001346869"/>
    </source>
</evidence>
<sequence length="86" mass="9853">MFTQNVLSTPSLIIIQGCPGRPVSLPECHSAFPKAAVNEIIVLYRNAAQQEGVTVWMRRGEERRRVTDEKWLMEAMRGQGRRLIEE</sequence>
<dbReference type="EMBL" id="JAUZQC010000024">
    <property type="protein sequence ID" value="KAK5849361.1"/>
    <property type="molecule type" value="Genomic_DNA"/>
</dbReference>
<keyword evidence="2" id="KW-1185">Reference proteome</keyword>
<reference evidence="1 2" key="2">
    <citation type="journal article" date="2023" name="Mol. Biol. Evol.">
        <title>Genomics of Secondarily Temperate Adaptation in the Only Non-Antarctic Icefish.</title>
        <authorList>
            <person name="Rivera-Colon A.G."/>
            <person name="Rayamajhi N."/>
            <person name="Minhas B.F."/>
            <person name="Madrigal G."/>
            <person name="Bilyk K.T."/>
            <person name="Yoon V."/>
            <person name="Hune M."/>
            <person name="Gregory S."/>
            <person name="Cheng C.H.C."/>
            <person name="Catchen J.M."/>
        </authorList>
    </citation>
    <scope>NUCLEOTIDE SEQUENCE [LARGE SCALE GENOMIC DNA]</scope>
    <source>
        <strain evidence="1">JMC-PN-2008</strain>
    </source>
</reference>
<comment type="caution">
    <text evidence="1">The sequence shown here is derived from an EMBL/GenBank/DDBJ whole genome shotgun (WGS) entry which is preliminary data.</text>
</comment>
<name>A0AAN7WI16_ELEMC</name>
<protein>
    <submittedName>
        <fullName evidence="1">Uncharacterized protein</fullName>
    </submittedName>
</protein>
<reference evidence="1 2" key="1">
    <citation type="journal article" date="2023" name="Genes (Basel)">
        <title>Chromosome-Level Genome Assembly and Circadian Gene Repertoire of the Patagonia Blennie Eleginops maclovinus-The Closest Ancestral Proxy of Antarctic Cryonotothenioids.</title>
        <authorList>
            <person name="Cheng C.C."/>
            <person name="Rivera-Colon A.G."/>
            <person name="Minhas B.F."/>
            <person name="Wilson L."/>
            <person name="Rayamajhi N."/>
            <person name="Vargas-Chacoff L."/>
            <person name="Catchen J.M."/>
        </authorList>
    </citation>
    <scope>NUCLEOTIDE SEQUENCE [LARGE SCALE GENOMIC DNA]</scope>
    <source>
        <strain evidence="1">JMC-PN-2008</strain>
    </source>
</reference>